<dbReference type="EMBL" id="MFQS01000028">
    <property type="protein sequence ID" value="OGH82800.1"/>
    <property type="molecule type" value="Genomic_DNA"/>
</dbReference>
<evidence type="ECO:0000256" key="5">
    <source>
        <dbReference type="ARBA" id="ARBA00022679"/>
    </source>
</evidence>
<dbReference type="EC" id="2.1.2.9" evidence="3 8"/>
<feature type="domain" description="Formyl transferase C-terminal" evidence="10">
    <location>
        <begin position="206"/>
        <end position="299"/>
    </location>
</feature>
<evidence type="ECO:0000256" key="8">
    <source>
        <dbReference type="HAMAP-Rule" id="MF_00182"/>
    </source>
</evidence>
<gene>
    <name evidence="8" type="primary">fmt</name>
    <name evidence="11" type="ORF">A2373_01005</name>
</gene>
<dbReference type="InterPro" id="IPR011034">
    <property type="entry name" value="Formyl_transferase-like_C_sf"/>
</dbReference>
<evidence type="ECO:0000256" key="6">
    <source>
        <dbReference type="ARBA" id="ARBA00022917"/>
    </source>
</evidence>
<name>A0A1F6NG14_9BACT</name>
<reference evidence="11 12" key="1">
    <citation type="journal article" date="2016" name="Nat. Commun.">
        <title>Thousands of microbial genomes shed light on interconnected biogeochemical processes in an aquifer system.</title>
        <authorList>
            <person name="Anantharaman K."/>
            <person name="Brown C.T."/>
            <person name="Hug L.A."/>
            <person name="Sharon I."/>
            <person name="Castelle C.J."/>
            <person name="Probst A.J."/>
            <person name="Thomas B.C."/>
            <person name="Singh A."/>
            <person name="Wilkins M.J."/>
            <person name="Karaoz U."/>
            <person name="Brodie E.L."/>
            <person name="Williams K.H."/>
            <person name="Hubbard S.S."/>
            <person name="Banfield J.F."/>
        </authorList>
    </citation>
    <scope>NUCLEOTIDE SEQUENCE [LARGE SCALE GENOMIC DNA]</scope>
</reference>
<evidence type="ECO:0000256" key="2">
    <source>
        <dbReference type="ARBA" id="ARBA00010699"/>
    </source>
</evidence>
<evidence type="ECO:0000313" key="11">
    <source>
        <dbReference type="EMBL" id="OGH82800.1"/>
    </source>
</evidence>
<comment type="similarity">
    <text evidence="2 8">Belongs to the Fmt family.</text>
</comment>
<dbReference type="PANTHER" id="PTHR11138:SF5">
    <property type="entry name" value="METHIONYL-TRNA FORMYLTRANSFERASE, MITOCHONDRIAL"/>
    <property type="match status" value="1"/>
</dbReference>
<evidence type="ECO:0000256" key="4">
    <source>
        <dbReference type="ARBA" id="ARBA00016014"/>
    </source>
</evidence>
<dbReference type="InterPro" id="IPR041711">
    <property type="entry name" value="Met-tRNA-FMT_N"/>
</dbReference>
<evidence type="ECO:0000313" key="12">
    <source>
        <dbReference type="Proteomes" id="UP000176300"/>
    </source>
</evidence>
<comment type="catalytic activity">
    <reaction evidence="7 8">
        <text>L-methionyl-tRNA(fMet) + (6R)-10-formyltetrahydrofolate = N-formyl-L-methionyl-tRNA(fMet) + (6S)-5,6,7,8-tetrahydrofolate + H(+)</text>
        <dbReference type="Rhea" id="RHEA:24380"/>
        <dbReference type="Rhea" id="RHEA-COMP:9952"/>
        <dbReference type="Rhea" id="RHEA-COMP:9953"/>
        <dbReference type="ChEBI" id="CHEBI:15378"/>
        <dbReference type="ChEBI" id="CHEBI:57453"/>
        <dbReference type="ChEBI" id="CHEBI:78530"/>
        <dbReference type="ChEBI" id="CHEBI:78844"/>
        <dbReference type="ChEBI" id="CHEBI:195366"/>
        <dbReference type="EC" id="2.1.2.9"/>
    </reaction>
</comment>
<evidence type="ECO:0000256" key="3">
    <source>
        <dbReference type="ARBA" id="ARBA00012261"/>
    </source>
</evidence>
<dbReference type="Pfam" id="PF02911">
    <property type="entry name" value="Formyl_trans_C"/>
    <property type="match status" value="1"/>
</dbReference>
<dbReference type="SUPFAM" id="SSF50486">
    <property type="entry name" value="FMT C-terminal domain-like"/>
    <property type="match status" value="1"/>
</dbReference>
<evidence type="ECO:0000256" key="7">
    <source>
        <dbReference type="ARBA" id="ARBA00048558"/>
    </source>
</evidence>
<dbReference type="CDD" id="cd08704">
    <property type="entry name" value="Met_tRNA_FMT_C"/>
    <property type="match status" value="1"/>
</dbReference>
<dbReference type="PROSITE" id="PS00373">
    <property type="entry name" value="GART"/>
    <property type="match status" value="1"/>
</dbReference>
<dbReference type="AlphaFoldDB" id="A0A1F6NG14"/>
<keyword evidence="5 8" id="KW-0808">Transferase</keyword>
<evidence type="ECO:0000256" key="1">
    <source>
        <dbReference type="ARBA" id="ARBA00002606"/>
    </source>
</evidence>
<dbReference type="PANTHER" id="PTHR11138">
    <property type="entry name" value="METHIONYL-TRNA FORMYLTRANSFERASE"/>
    <property type="match status" value="1"/>
</dbReference>
<dbReference type="InterPro" id="IPR005794">
    <property type="entry name" value="Fmt"/>
</dbReference>
<evidence type="ECO:0000259" key="10">
    <source>
        <dbReference type="Pfam" id="PF02911"/>
    </source>
</evidence>
<comment type="function">
    <text evidence="1 8">Attaches a formyl group to the free amino group of methionyl-tRNA(fMet). The formyl group appears to play a dual role in the initiator identity of N-formylmethionyl-tRNA by promoting its recognition by IF2 and preventing the misappropriation of this tRNA by the elongation apparatus.</text>
</comment>
<proteinExistence type="inferred from homology"/>
<accession>A0A1F6NG14</accession>
<dbReference type="InterPro" id="IPR002376">
    <property type="entry name" value="Formyl_transf_N"/>
</dbReference>
<dbReference type="NCBIfam" id="TIGR00460">
    <property type="entry name" value="fmt"/>
    <property type="match status" value="1"/>
</dbReference>
<dbReference type="GO" id="GO:0004479">
    <property type="term" value="F:methionyl-tRNA formyltransferase activity"/>
    <property type="evidence" value="ECO:0007669"/>
    <property type="project" value="UniProtKB-UniRule"/>
</dbReference>
<feature type="domain" description="Formyl transferase N-terminal" evidence="9">
    <location>
        <begin position="3"/>
        <end position="182"/>
    </location>
</feature>
<feature type="binding site" evidence="8">
    <location>
        <begin position="111"/>
        <end position="114"/>
    </location>
    <ligand>
        <name>(6S)-5,6,7,8-tetrahydrofolate</name>
        <dbReference type="ChEBI" id="CHEBI:57453"/>
    </ligand>
</feature>
<sequence>MQKISIIFFGTHNFAATILEGLLKSPFVSVDLVITQPDRPVGREQKLQPSPVKILAQKHNLPIDQPQNLKNYELRVTSYGLHLAIVAQYGLLIPENIINAPKLGTLNIHTSLLPKYRGASPIQSALINGEKKTGVTIMKMDKGLDTGPILLQKTLKISPDDTYTILDEKLAKIGLQALTEALPKYIQGKLKPKPQKNAKATACKQLTREDGKIDWNKPAQEIYNLYRGLTPWPGVWTQWENKRLKLLRIQPANRKLGSGQVAVENDKIFIGCDKKSIEVLELQLEGKKATTAKMFINGHQNIDDTMLK</sequence>
<dbReference type="InterPro" id="IPR044135">
    <property type="entry name" value="Met-tRNA-FMT_C"/>
</dbReference>
<dbReference type="HAMAP" id="MF_00182">
    <property type="entry name" value="Formyl_trans"/>
    <property type="match status" value="1"/>
</dbReference>
<dbReference type="SUPFAM" id="SSF53328">
    <property type="entry name" value="Formyltransferase"/>
    <property type="match status" value="1"/>
</dbReference>
<evidence type="ECO:0000259" key="9">
    <source>
        <dbReference type="Pfam" id="PF00551"/>
    </source>
</evidence>
<dbReference type="STRING" id="1798697.A2373_01005"/>
<dbReference type="Gene3D" id="3.10.25.10">
    <property type="entry name" value="Formyl transferase, C-terminal domain"/>
    <property type="match status" value="1"/>
</dbReference>
<dbReference type="GO" id="GO:0005829">
    <property type="term" value="C:cytosol"/>
    <property type="evidence" value="ECO:0007669"/>
    <property type="project" value="TreeGrafter"/>
</dbReference>
<dbReference type="InterPro" id="IPR037022">
    <property type="entry name" value="Formyl_trans_C_sf"/>
</dbReference>
<keyword evidence="6 8" id="KW-0648">Protein biosynthesis</keyword>
<organism evidence="11 12">
    <name type="scientific">Candidatus Magasanikbacteria bacterium RIFOXYB1_FULL_40_15</name>
    <dbReference type="NCBI Taxonomy" id="1798697"/>
    <lineage>
        <taxon>Bacteria</taxon>
        <taxon>Candidatus Magasanikiibacteriota</taxon>
    </lineage>
</organism>
<dbReference type="InterPro" id="IPR036477">
    <property type="entry name" value="Formyl_transf_N_sf"/>
</dbReference>
<protein>
    <recommendedName>
        <fullName evidence="4 8">Methionyl-tRNA formyltransferase</fullName>
        <ecNumber evidence="3 8">2.1.2.9</ecNumber>
    </recommendedName>
</protein>
<comment type="caution">
    <text evidence="11">The sequence shown here is derived from an EMBL/GenBank/DDBJ whole genome shotgun (WGS) entry which is preliminary data.</text>
</comment>
<dbReference type="InterPro" id="IPR001555">
    <property type="entry name" value="GART_AS"/>
</dbReference>
<dbReference type="Proteomes" id="UP000176300">
    <property type="component" value="Unassembled WGS sequence"/>
</dbReference>
<dbReference type="Gene3D" id="3.40.50.170">
    <property type="entry name" value="Formyl transferase, N-terminal domain"/>
    <property type="match status" value="1"/>
</dbReference>
<dbReference type="CDD" id="cd08646">
    <property type="entry name" value="FMT_core_Met-tRNA-FMT_N"/>
    <property type="match status" value="1"/>
</dbReference>
<dbReference type="InterPro" id="IPR005793">
    <property type="entry name" value="Formyl_trans_C"/>
</dbReference>
<dbReference type="Pfam" id="PF00551">
    <property type="entry name" value="Formyl_trans_N"/>
    <property type="match status" value="1"/>
</dbReference>